<proteinExistence type="predicted"/>
<sequence>MAGPQMAAKANGEACGECGGRTYLIERRGDLASARVCTCSEACPVCGGRGHILVEKEGTFSKKVGARTYEVLQPCMCTLRRKRVALFNDVQMPGVMAHASFDNYRAFNEAQDRGRGVAMHFAHQYVKGDTAKNKGYVLSGPVGTGKTHLLAATLGHLVLEMGVRSRYVEISLLYATIRRGFQDGKSGGEIIGPLSEVEVLAIDELGKGRGSPFEMETLDELIARRYNAGRTTLFATNYSLEPERKGARSTAPTGYRTTDDTRTAMKDAELLRERVGERIYSRLCEMCSFVELPRDTPDRRRTRQEMDAPPPLGGMRNPGR</sequence>
<keyword evidence="4" id="KW-1185">Reference proteome</keyword>
<dbReference type="Pfam" id="PF01695">
    <property type="entry name" value="IstB_IS21"/>
    <property type="match status" value="1"/>
</dbReference>
<dbReference type="EMBL" id="RAVZ01000057">
    <property type="protein sequence ID" value="RKG90351.1"/>
    <property type="molecule type" value="Genomic_DNA"/>
</dbReference>
<dbReference type="InterPro" id="IPR002611">
    <property type="entry name" value="IstB_ATP-bd"/>
</dbReference>
<feature type="compositionally biased region" description="Basic and acidic residues" evidence="1">
    <location>
        <begin position="295"/>
        <end position="306"/>
    </location>
</feature>
<comment type="caution">
    <text evidence="3">The sequence shown here is derived from an EMBL/GenBank/DDBJ whole genome shotgun (WGS) entry which is preliminary data.</text>
</comment>
<dbReference type="GO" id="GO:0006260">
    <property type="term" value="P:DNA replication"/>
    <property type="evidence" value="ECO:0007669"/>
    <property type="project" value="TreeGrafter"/>
</dbReference>
<dbReference type="CDD" id="cd00009">
    <property type="entry name" value="AAA"/>
    <property type="match status" value="1"/>
</dbReference>
<dbReference type="RefSeq" id="WP_120540637.1">
    <property type="nucleotide sequence ID" value="NZ_RAVZ01000057.1"/>
</dbReference>
<dbReference type="PANTHER" id="PTHR30050">
    <property type="entry name" value="CHROMOSOMAL REPLICATION INITIATOR PROTEIN DNAA"/>
    <property type="match status" value="1"/>
</dbReference>
<dbReference type="AlphaFoldDB" id="A0A3A8JIP7"/>
<dbReference type="InterPro" id="IPR003593">
    <property type="entry name" value="AAA+_ATPase"/>
</dbReference>
<feature type="region of interest" description="Disordered" evidence="1">
    <location>
        <begin position="295"/>
        <end position="320"/>
    </location>
</feature>
<dbReference type="SUPFAM" id="SSF52540">
    <property type="entry name" value="P-loop containing nucleoside triphosphate hydrolases"/>
    <property type="match status" value="1"/>
</dbReference>
<name>A0A3A8JIP7_9BACT</name>
<evidence type="ECO:0000313" key="3">
    <source>
        <dbReference type="EMBL" id="RKG90351.1"/>
    </source>
</evidence>
<feature type="domain" description="AAA+ ATPase" evidence="2">
    <location>
        <begin position="132"/>
        <end position="285"/>
    </location>
</feature>
<dbReference type="Proteomes" id="UP000268094">
    <property type="component" value="Unassembled WGS sequence"/>
</dbReference>
<dbReference type="GO" id="GO:0005524">
    <property type="term" value="F:ATP binding"/>
    <property type="evidence" value="ECO:0007669"/>
    <property type="project" value="InterPro"/>
</dbReference>
<dbReference type="Gene3D" id="3.40.50.300">
    <property type="entry name" value="P-loop containing nucleotide triphosphate hydrolases"/>
    <property type="match status" value="1"/>
</dbReference>
<gene>
    <name evidence="3" type="ORF">D7V88_11315</name>
</gene>
<evidence type="ECO:0000256" key="1">
    <source>
        <dbReference type="SAM" id="MobiDB-lite"/>
    </source>
</evidence>
<evidence type="ECO:0000313" key="4">
    <source>
        <dbReference type="Proteomes" id="UP000268094"/>
    </source>
</evidence>
<dbReference type="OrthoDB" id="9770694at2"/>
<protein>
    <submittedName>
        <fullName evidence="3">DNA replication protein</fullName>
    </submittedName>
</protein>
<dbReference type="SMART" id="SM00382">
    <property type="entry name" value="AAA"/>
    <property type="match status" value="1"/>
</dbReference>
<accession>A0A3A8JIP7</accession>
<organism evidence="3 4">
    <name type="scientific">Corallococcus terminator</name>
    <dbReference type="NCBI Taxonomy" id="2316733"/>
    <lineage>
        <taxon>Bacteria</taxon>
        <taxon>Pseudomonadati</taxon>
        <taxon>Myxococcota</taxon>
        <taxon>Myxococcia</taxon>
        <taxon>Myxococcales</taxon>
        <taxon>Cystobacterineae</taxon>
        <taxon>Myxococcaceae</taxon>
        <taxon>Corallococcus</taxon>
    </lineage>
</organism>
<evidence type="ECO:0000259" key="2">
    <source>
        <dbReference type="SMART" id="SM00382"/>
    </source>
</evidence>
<dbReference type="InterPro" id="IPR027417">
    <property type="entry name" value="P-loop_NTPase"/>
</dbReference>
<dbReference type="PANTHER" id="PTHR30050:SF4">
    <property type="entry name" value="ATP-BINDING PROTEIN RV3427C IN INSERTION SEQUENCE-RELATED"/>
    <property type="match status" value="1"/>
</dbReference>
<reference evidence="4" key="1">
    <citation type="submission" date="2018-09" db="EMBL/GenBank/DDBJ databases">
        <authorList>
            <person name="Livingstone P.G."/>
            <person name="Whitworth D.E."/>
        </authorList>
    </citation>
    <scope>NUCLEOTIDE SEQUENCE [LARGE SCALE GENOMIC DNA]</scope>
    <source>
        <strain evidence="4">CA054A</strain>
    </source>
</reference>